<gene>
    <name evidence="3" type="ORF">SAMN05444959_10666</name>
</gene>
<dbReference type="RefSeq" id="WP_245847067.1">
    <property type="nucleotide sequence ID" value="NZ_CP067130.1"/>
</dbReference>
<reference evidence="3 4" key="1">
    <citation type="submission" date="2017-07" db="EMBL/GenBank/DDBJ databases">
        <authorList>
            <person name="Sun Z.S."/>
            <person name="Albrecht U."/>
            <person name="Echele G."/>
            <person name="Lee C.C."/>
        </authorList>
    </citation>
    <scope>NUCLEOTIDE SEQUENCE [LARGE SCALE GENOMIC DNA]</scope>
    <source>
        <strain evidence="3 4">DSM 14827</strain>
    </source>
</reference>
<dbReference type="PANTHER" id="PTHR30158">
    <property type="entry name" value="ACRA/E-RELATED COMPONENT OF DRUG EFFLUX TRANSPORTER"/>
    <property type="match status" value="1"/>
</dbReference>
<dbReference type="EMBL" id="FZQB01000006">
    <property type="protein sequence ID" value="SNT73886.1"/>
    <property type="molecule type" value="Genomic_DNA"/>
</dbReference>
<dbReference type="Gene3D" id="3.30.70.1440">
    <property type="entry name" value="Multidrug efflux transporter AcrB pore domain"/>
    <property type="match status" value="1"/>
</dbReference>
<dbReference type="Gene3D" id="1.10.287.470">
    <property type="entry name" value="Helix hairpin bin"/>
    <property type="match status" value="1"/>
</dbReference>
<name>A0A239PVC4_9RHOB</name>
<evidence type="ECO:0000313" key="4">
    <source>
        <dbReference type="Proteomes" id="UP000198307"/>
    </source>
</evidence>
<dbReference type="InterPro" id="IPR058624">
    <property type="entry name" value="MdtA-like_HH"/>
</dbReference>
<sequence length="195" mass="20191">MLEVGGPLFRGDDSIYIAAETPARADLATAEANLPVAQSAYDRAQQLSGRGYTEAEVEAARASLAEAKATLEAAKAALKLAQTELSWTTITSPIAGRADVSTVSVGDLVTAGQSDELTTIVRADLIYVDMAEALGVSLSAFMTREWETITPKLARYGGTRALKISGEASAGLSSGEAMAVMEELTAGLDGSYAPA</sequence>
<evidence type="ECO:0000313" key="3">
    <source>
        <dbReference type="EMBL" id="SNT73886.1"/>
    </source>
</evidence>
<dbReference type="SUPFAM" id="SSF111369">
    <property type="entry name" value="HlyD-like secretion proteins"/>
    <property type="match status" value="1"/>
</dbReference>
<feature type="coiled-coil region" evidence="1">
    <location>
        <begin position="57"/>
        <end position="84"/>
    </location>
</feature>
<dbReference type="GO" id="GO:0005886">
    <property type="term" value="C:plasma membrane"/>
    <property type="evidence" value="ECO:0007669"/>
    <property type="project" value="TreeGrafter"/>
</dbReference>
<keyword evidence="4" id="KW-1185">Reference proteome</keyword>
<dbReference type="GO" id="GO:0015562">
    <property type="term" value="F:efflux transmembrane transporter activity"/>
    <property type="evidence" value="ECO:0007669"/>
    <property type="project" value="InterPro"/>
</dbReference>
<dbReference type="AlphaFoldDB" id="A0A239PVC4"/>
<dbReference type="GO" id="GO:0046677">
    <property type="term" value="P:response to antibiotic"/>
    <property type="evidence" value="ECO:0007669"/>
    <property type="project" value="TreeGrafter"/>
</dbReference>
<organism evidence="3 4">
    <name type="scientific">Paracoccus seriniphilus</name>
    <dbReference type="NCBI Taxonomy" id="184748"/>
    <lineage>
        <taxon>Bacteria</taxon>
        <taxon>Pseudomonadati</taxon>
        <taxon>Pseudomonadota</taxon>
        <taxon>Alphaproteobacteria</taxon>
        <taxon>Rhodobacterales</taxon>
        <taxon>Paracoccaceae</taxon>
        <taxon>Paracoccus</taxon>
    </lineage>
</organism>
<proteinExistence type="predicted"/>
<evidence type="ECO:0000259" key="2">
    <source>
        <dbReference type="Pfam" id="PF25876"/>
    </source>
</evidence>
<accession>A0A239PVC4</accession>
<dbReference type="SUPFAM" id="SSF82693">
    <property type="entry name" value="Multidrug efflux transporter AcrB pore domain, PN1, PN2, PC1 and PC2 subdomains"/>
    <property type="match status" value="1"/>
</dbReference>
<feature type="domain" description="Multidrug resistance protein MdtA-like alpha-helical hairpin" evidence="2">
    <location>
        <begin position="21"/>
        <end position="88"/>
    </location>
</feature>
<dbReference type="Pfam" id="PF25876">
    <property type="entry name" value="HH_MFP_RND"/>
    <property type="match status" value="1"/>
</dbReference>
<protein>
    <submittedName>
        <fullName evidence="3">Outer membrane efflux protein</fullName>
    </submittedName>
</protein>
<evidence type="ECO:0000256" key="1">
    <source>
        <dbReference type="SAM" id="Coils"/>
    </source>
</evidence>
<keyword evidence="1" id="KW-0175">Coiled coil</keyword>
<dbReference type="Proteomes" id="UP000198307">
    <property type="component" value="Unassembled WGS sequence"/>
</dbReference>